<feature type="domain" description="CNH" evidence="5">
    <location>
        <begin position="14"/>
        <end position="284"/>
    </location>
</feature>
<comment type="subcellular location">
    <subcellularLocation>
        <location evidence="1">Cytoplasm</location>
    </subcellularLocation>
</comment>
<protein>
    <submittedName>
        <fullName evidence="6">Vacuolar protein sorting-associated protein 3, putative</fullName>
    </submittedName>
</protein>
<dbReference type="InterPro" id="IPR001180">
    <property type="entry name" value="CNH_dom"/>
</dbReference>
<accession>A0A1D3LKD1</accession>
<proteinExistence type="predicted"/>
<reference evidence="6 7" key="1">
    <citation type="submission" date="2016-08" db="EMBL/GenBank/DDBJ databases">
        <authorList>
            <consortium name="Pathogen Informatics"/>
        </authorList>
    </citation>
    <scope>NUCLEOTIDE SEQUENCE [LARGE SCALE GENOMIC DNA]</scope>
    <source>
        <strain evidence="6 7">DK</strain>
    </source>
</reference>
<dbReference type="OrthoDB" id="5325112at2759"/>
<dbReference type="GO" id="GO:0006914">
    <property type="term" value="P:autophagy"/>
    <property type="evidence" value="ECO:0007669"/>
    <property type="project" value="TreeGrafter"/>
</dbReference>
<dbReference type="GO" id="GO:0034058">
    <property type="term" value="P:endosomal vesicle fusion"/>
    <property type="evidence" value="ECO:0007669"/>
    <property type="project" value="TreeGrafter"/>
</dbReference>
<dbReference type="InterPro" id="IPR032914">
    <property type="entry name" value="Vam6/VPS39/TRAP1"/>
</dbReference>
<sequence length="1355" mass="162062">MELFKVEDVKAQLSYEVTSACSFDDYMFVCTVEGYIYRYQIIQDKERNSNNIELKFLDSCLIKKDKHISKIVIVECDNTFILLILIDDHIYFIKNTSFHNYKLISKNVDLFTINENRRFELLLYGQKKKKLYFYKYVDNNYKLYKDISCIDILTCFLWINNSLFLVINKNYYLQDLNNNNNRVLLYSHEFEQTYKYITLINIHEIFIVCDLNIGVFYDVETSMPSRKNTIILPSNIIQLISFRFFLCCLNSKGVLNFYNTNNQQHIQTIDIQNEVNLVINFANIGGRNMLGELLNLENNDEYGYGPNTNSGFSHFDDLGQDKKSPKKMLSFKEILNETVMTNIKGNTKKYGLNMLDSKDPKYEYSEYNIDEDKMEMVKLLSMSDENNYLKNCLYIINNNFIKVIKWIELYKHLPKCIEQNKIETGFLLIENNNFENDIDKINILHEYNKACAYFYFKKLNFSLAFMLFEKVNINLFFLLSFWKDYFNYSLKQSENEKDKYSYTQDKTTDTKNLEENISKPFKQFIPLSCTIDELIEREYYTYSQNAMKNYIDPLMNEEDNESLSKQKILNIANLCLIKYILKKRELFIENKYDIKIDRSTWESIAGMTNHDQQQTDESVTQSESSDYIHIDELIDNILIKLMVNNNYKNFTQFIMKTPNLNLNMNECVQYLRENRKFIETILIHIRFHNFDVAIKMCISFLHSYKLKENNDQDNIFQNENIECKDSDLTYERSEEDQDMWWCKMLDENNFKNNIERSNTFHSILKEIYNVLIILNDNVHLINVEQSGIKKLFEYSFPFLLKYNEKLFYDFIINNNLILRPHEILLTFKKLQDIKLKKKINYYIQKYVMNYIKYDKKNKNVNAILIELYINDSEKPVQVRQKKILKMLRSNYPVDTNHIIQMIENKNFNLVTALLYGRIHKHYESLEILCDEDLRICEKYCHYYSFMLKSFVKGLKKEKYESIFSSIYNNDKAIYQKLLNEKTKNNDISTNDEYKKDDKTMKKKKKKKKKDTIGDVFIKGIIKEYHKYSYITMNKNSLEKVKKLNRLNKKNDENIQNKEENIKKEYDYMLHLIGNEKNSSNDDENYDITNYYDNNESCGYSSQNTETNASTNCRHFTDIESENTTDSLIIDYSDENNNVTVQEHGVAKKKKKKNEREISMKGKRSQISKSKRKNDKYKKLLGNISKNQDIDLLEYFHVYNENKCRSCGFFFLFIKVCMDKYQNKNTCEAKKEIYKNYIIYILNKYANHNDLNNIYIFKMIPENWKISKISNYINFYLRKKLNTQTNLEIYHNLIKSSYLNATYNLIKKKEEKILIQDSIICNVCNTAIEEKEFVYFSETVVLHIKCVCKYNPPQLT</sequence>
<evidence type="ECO:0000256" key="1">
    <source>
        <dbReference type="ARBA" id="ARBA00004496"/>
    </source>
</evidence>
<dbReference type="GO" id="GO:0005737">
    <property type="term" value="C:cytoplasm"/>
    <property type="evidence" value="ECO:0007669"/>
    <property type="project" value="UniProtKB-SubCell"/>
</dbReference>
<dbReference type="PANTHER" id="PTHR12894">
    <property type="entry name" value="CNH DOMAIN CONTAINING"/>
    <property type="match status" value="1"/>
</dbReference>
<dbReference type="EMBL" id="LT608204">
    <property type="protein sequence ID" value="SCM10754.1"/>
    <property type="molecule type" value="Genomic_DNA"/>
</dbReference>
<keyword evidence="2" id="KW-0813">Transport</keyword>
<organism evidence="6 7">
    <name type="scientific">Plasmodium chabaudi adami</name>
    <dbReference type="NCBI Taxonomy" id="5826"/>
    <lineage>
        <taxon>Eukaryota</taxon>
        <taxon>Sar</taxon>
        <taxon>Alveolata</taxon>
        <taxon>Apicomplexa</taxon>
        <taxon>Aconoidasida</taxon>
        <taxon>Haemosporida</taxon>
        <taxon>Plasmodiidae</taxon>
        <taxon>Plasmodium</taxon>
        <taxon>Plasmodium (Vinckeia)</taxon>
    </lineage>
</organism>
<dbReference type="GO" id="GO:0015031">
    <property type="term" value="P:protein transport"/>
    <property type="evidence" value="ECO:0007669"/>
    <property type="project" value="UniProtKB-KW"/>
</dbReference>
<evidence type="ECO:0000256" key="2">
    <source>
        <dbReference type="ARBA" id="ARBA00022448"/>
    </source>
</evidence>
<dbReference type="PROSITE" id="PS50219">
    <property type="entry name" value="CNH"/>
    <property type="match status" value="1"/>
</dbReference>
<keyword evidence="4" id="KW-0653">Protein transport</keyword>
<keyword evidence="3" id="KW-0963">Cytoplasm</keyword>
<dbReference type="GO" id="GO:0016020">
    <property type="term" value="C:membrane"/>
    <property type="evidence" value="ECO:0007669"/>
    <property type="project" value="TreeGrafter"/>
</dbReference>
<evidence type="ECO:0000313" key="6">
    <source>
        <dbReference type="EMBL" id="SCM10754.1"/>
    </source>
</evidence>
<gene>
    <name evidence="6" type="primary">VPS3</name>
    <name evidence="6" type="ORF">PCHDK_000242100</name>
</gene>
<dbReference type="Proteomes" id="UP000195879">
    <property type="component" value="Chromosome 10"/>
</dbReference>
<evidence type="ECO:0000259" key="5">
    <source>
        <dbReference type="PROSITE" id="PS50219"/>
    </source>
</evidence>
<evidence type="ECO:0000256" key="3">
    <source>
        <dbReference type="ARBA" id="ARBA00022490"/>
    </source>
</evidence>
<evidence type="ECO:0000256" key="4">
    <source>
        <dbReference type="ARBA" id="ARBA00022927"/>
    </source>
</evidence>
<name>A0A1D3LKD1_PLACE</name>
<dbReference type="PANTHER" id="PTHR12894:SF27">
    <property type="entry name" value="TRANSFORMING GROWTH FACTOR-BETA RECEPTOR-ASSOCIATED PROTEIN 1"/>
    <property type="match status" value="1"/>
</dbReference>
<evidence type="ECO:0000313" key="7">
    <source>
        <dbReference type="Proteomes" id="UP000195879"/>
    </source>
</evidence>